<accession>A0A368X973</accession>
<dbReference type="Pfam" id="PF17247">
    <property type="entry name" value="DUF5316"/>
    <property type="match status" value="1"/>
</dbReference>
<feature type="transmembrane region" description="Helical" evidence="1">
    <location>
        <begin position="29"/>
        <end position="49"/>
    </location>
</feature>
<dbReference type="AlphaFoldDB" id="A0A368X973"/>
<evidence type="ECO:0000313" key="2">
    <source>
        <dbReference type="EMBL" id="RCW62584.1"/>
    </source>
</evidence>
<feature type="transmembrane region" description="Helical" evidence="1">
    <location>
        <begin position="5"/>
        <end position="23"/>
    </location>
</feature>
<reference evidence="2 3" key="1">
    <citation type="submission" date="2018-07" db="EMBL/GenBank/DDBJ databases">
        <title>Genomic Encyclopedia of Type Strains, Phase IV (KMG-IV): sequencing the most valuable type-strain genomes for metagenomic binning, comparative biology and taxonomic classification.</title>
        <authorList>
            <person name="Goeker M."/>
        </authorList>
    </citation>
    <scope>NUCLEOTIDE SEQUENCE [LARGE SCALE GENOMIC DNA]</scope>
    <source>
        <strain evidence="2 3">DSM 27696</strain>
    </source>
</reference>
<dbReference type="RefSeq" id="WP_114354571.1">
    <property type="nucleotide sequence ID" value="NZ_QPJJ01000025.1"/>
</dbReference>
<keyword evidence="1" id="KW-1133">Transmembrane helix</keyword>
<evidence type="ECO:0000313" key="3">
    <source>
        <dbReference type="Proteomes" id="UP000252585"/>
    </source>
</evidence>
<feature type="transmembrane region" description="Helical" evidence="1">
    <location>
        <begin position="69"/>
        <end position="93"/>
    </location>
</feature>
<dbReference type="InterPro" id="IPR035167">
    <property type="entry name" value="DUF5316"/>
</dbReference>
<dbReference type="EMBL" id="QPJJ01000025">
    <property type="protein sequence ID" value="RCW62584.1"/>
    <property type="molecule type" value="Genomic_DNA"/>
</dbReference>
<proteinExistence type="predicted"/>
<protein>
    <submittedName>
        <fullName evidence="2">Uncharacterized protein</fullName>
    </submittedName>
</protein>
<organism evidence="2 3">
    <name type="scientific">Saliterribacillus persicus</name>
    <dbReference type="NCBI Taxonomy" id="930114"/>
    <lineage>
        <taxon>Bacteria</taxon>
        <taxon>Bacillati</taxon>
        <taxon>Bacillota</taxon>
        <taxon>Bacilli</taxon>
        <taxon>Bacillales</taxon>
        <taxon>Bacillaceae</taxon>
        <taxon>Saliterribacillus</taxon>
    </lineage>
</organism>
<name>A0A368X973_9BACI</name>
<keyword evidence="3" id="KW-1185">Reference proteome</keyword>
<gene>
    <name evidence="2" type="ORF">DFR57_12527</name>
</gene>
<keyword evidence="1" id="KW-0472">Membrane</keyword>
<comment type="caution">
    <text evidence="2">The sequence shown here is derived from an EMBL/GenBank/DDBJ whole genome shotgun (WGS) entry which is preliminary data.</text>
</comment>
<evidence type="ECO:0000256" key="1">
    <source>
        <dbReference type="SAM" id="Phobius"/>
    </source>
</evidence>
<sequence length="94" mass="10424">MKKSFLYGCISLAVLAILTVFNMELFIKVTAIIAIATIGVSGIFLKTFVRGREFNVNVSARDDRENRSLGLVIAAFGLPYIITAIIILIFTYYV</sequence>
<keyword evidence="1" id="KW-0812">Transmembrane</keyword>
<dbReference type="Proteomes" id="UP000252585">
    <property type="component" value="Unassembled WGS sequence"/>
</dbReference>